<evidence type="ECO:0000256" key="1">
    <source>
        <dbReference type="ARBA" id="ARBA00023015"/>
    </source>
</evidence>
<dbReference type="PATRIC" id="fig|797209.4.peg.2879"/>
<keyword evidence="2" id="KW-0804">Transcription</keyword>
<dbReference type="PANTHER" id="PTHR34236">
    <property type="entry name" value="DIMETHYL SULFOXIDE REDUCTASE TRANSCRIPTIONAL ACTIVATOR"/>
    <property type="match status" value="1"/>
</dbReference>
<reference evidence="6" key="3">
    <citation type="submission" date="2016-11" db="EMBL/GenBank/DDBJ databases">
        <authorList>
            <person name="Jaros S."/>
            <person name="Januszkiewicz K."/>
            <person name="Wedrychowicz H."/>
        </authorList>
    </citation>
    <scope>NUCLEOTIDE SEQUENCE [LARGE SCALE GENOMIC DNA]</scope>
    <source>
        <strain evidence="6">DX253</strain>
    </source>
</reference>
<dbReference type="EMBL" id="FRAN01000004">
    <property type="protein sequence ID" value="SHL11433.1"/>
    <property type="molecule type" value="Genomic_DNA"/>
</dbReference>
<dbReference type="Pfam" id="PF04967">
    <property type="entry name" value="HTH_10"/>
    <property type="match status" value="1"/>
</dbReference>
<dbReference type="OrthoDB" id="156233at2157"/>
<organism evidence="5 7">
    <name type="scientific">Haladaptatus paucihalophilus DX253</name>
    <dbReference type="NCBI Taxonomy" id="797209"/>
    <lineage>
        <taxon>Archaea</taxon>
        <taxon>Methanobacteriati</taxon>
        <taxon>Methanobacteriota</taxon>
        <taxon>Stenosarchaea group</taxon>
        <taxon>Halobacteria</taxon>
        <taxon>Halobacteriales</taxon>
        <taxon>Haladaptataceae</taxon>
        <taxon>Haladaptatus</taxon>
    </lineage>
</organism>
<evidence type="ECO:0000313" key="6">
    <source>
        <dbReference type="EMBL" id="SHL11433.1"/>
    </source>
</evidence>
<evidence type="ECO:0000259" key="3">
    <source>
        <dbReference type="Pfam" id="PF04967"/>
    </source>
</evidence>
<dbReference type="Proteomes" id="UP000003751">
    <property type="component" value="Unassembled WGS sequence"/>
</dbReference>
<feature type="domain" description="HTH bat-type" evidence="3">
    <location>
        <begin position="157"/>
        <end position="208"/>
    </location>
</feature>
<dbReference type="Proteomes" id="UP000184203">
    <property type="component" value="Unassembled WGS sequence"/>
</dbReference>
<keyword evidence="8" id="KW-1185">Reference proteome</keyword>
<gene>
    <name evidence="6" type="ORF">SAMN05444342_3069</name>
    <name evidence="5" type="ORF">ZOD2009_14591</name>
</gene>
<evidence type="ECO:0000256" key="2">
    <source>
        <dbReference type="ARBA" id="ARBA00023163"/>
    </source>
</evidence>
<name>E7QVT2_HALPU</name>
<keyword evidence="1" id="KW-0805">Transcription regulation</keyword>
<evidence type="ECO:0000259" key="4">
    <source>
        <dbReference type="Pfam" id="PF15915"/>
    </source>
</evidence>
<dbReference type="PANTHER" id="PTHR34236:SF1">
    <property type="entry name" value="DIMETHYL SULFOXIDE REDUCTASE TRANSCRIPTIONAL ACTIVATOR"/>
    <property type="match status" value="1"/>
</dbReference>
<dbReference type="Pfam" id="PF15915">
    <property type="entry name" value="BAT"/>
    <property type="match status" value="1"/>
</dbReference>
<dbReference type="InterPro" id="IPR031803">
    <property type="entry name" value="BAT_GAF/HTH-assoc"/>
</dbReference>
<dbReference type="InterPro" id="IPR007050">
    <property type="entry name" value="HTH_bacterioopsin"/>
</dbReference>
<dbReference type="STRING" id="797209.GCA_000376445_03433"/>
<feature type="domain" description="Bacterioopsin transcriptional activator GAF and HTH associated" evidence="4">
    <location>
        <begin position="13"/>
        <end position="150"/>
    </location>
</feature>
<protein>
    <submittedName>
        <fullName evidence="5">DNA binding domain-containing protein</fullName>
    </submittedName>
</protein>
<dbReference type="eggNOG" id="arCOG02280">
    <property type="taxonomic scope" value="Archaea"/>
</dbReference>
<proteinExistence type="predicted"/>
<dbReference type="EMBL" id="AEMG01000015">
    <property type="protein sequence ID" value="EFW91345.1"/>
    <property type="molecule type" value="Genomic_DNA"/>
</dbReference>
<accession>E7QVT2</accession>
<reference evidence="5 7" key="1">
    <citation type="journal article" date="2014" name="ISME J.">
        <title>Trehalose/2-sulfotrehalose biosynthesis and glycine-betaine uptake are widely spread mechanisms for osmoadaptation in the Halobacteriales.</title>
        <authorList>
            <person name="Youssef N.H."/>
            <person name="Savage-Ashlock K.N."/>
            <person name="McCully A.L."/>
            <person name="Luedtke B."/>
            <person name="Shaw E.I."/>
            <person name="Hoff W.D."/>
            <person name="Elshahed M.S."/>
        </authorList>
    </citation>
    <scope>NUCLEOTIDE SEQUENCE [LARGE SCALE GENOMIC DNA]</scope>
    <source>
        <strain evidence="5 7">DX253</strain>
    </source>
</reference>
<evidence type="ECO:0000313" key="7">
    <source>
        <dbReference type="Proteomes" id="UP000003751"/>
    </source>
</evidence>
<dbReference type="AlphaFoldDB" id="E7QVT2"/>
<evidence type="ECO:0000313" key="5">
    <source>
        <dbReference type="EMBL" id="EFW91345.1"/>
    </source>
</evidence>
<evidence type="ECO:0000313" key="8">
    <source>
        <dbReference type="Proteomes" id="UP000184203"/>
    </source>
</evidence>
<reference evidence="8" key="2">
    <citation type="submission" date="2016-11" db="EMBL/GenBank/DDBJ databases">
        <authorList>
            <person name="Varghese N."/>
            <person name="Submissions S."/>
        </authorList>
    </citation>
    <scope>NUCLEOTIDE SEQUENCE [LARGE SCALE GENOMIC DNA]</scope>
    <source>
        <strain evidence="8">DX253</strain>
    </source>
</reference>
<dbReference type="RefSeq" id="WP_007981008.1">
    <property type="nucleotide sequence ID" value="NZ_AEMG01000015.1"/>
</dbReference>
<sequence length="236" mass="26421">MTGSIVDVIIPSDQFALAHTLAELETVTVDAERIAATNDEFLLSFLRFDSPERATLEAMFAEDDSVVDFRLIAEFESDCLYQFEWDDHIEHLVRLLVEQEGTVLRATGHDDHWNIRLLFADRMMATRTNDCCLEHGIDFDVTSIHDLTDQSSSPVGLTDRQQTTLQLAAEHGYYSVPREVKAEDLAEEIGISHQALSERLRRAHGNLVNHVLRGGKRGVNSVESAPAESKLETSGN</sequence>